<evidence type="ECO:0000313" key="1">
    <source>
        <dbReference type="EMBL" id="KAK3750824.1"/>
    </source>
</evidence>
<comment type="caution">
    <text evidence="1">The sequence shown here is derived from an EMBL/GenBank/DDBJ whole genome shotgun (WGS) entry which is preliminary data.</text>
</comment>
<dbReference type="EMBL" id="JAWDGP010005845">
    <property type="protein sequence ID" value="KAK3750824.1"/>
    <property type="molecule type" value="Genomic_DNA"/>
</dbReference>
<reference evidence="1" key="1">
    <citation type="journal article" date="2023" name="G3 (Bethesda)">
        <title>A reference genome for the long-term kleptoplast-retaining sea slug Elysia crispata morphotype clarki.</title>
        <authorList>
            <person name="Eastman K.E."/>
            <person name="Pendleton A.L."/>
            <person name="Shaikh M.A."/>
            <person name="Suttiyut T."/>
            <person name="Ogas R."/>
            <person name="Tomko P."/>
            <person name="Gavelis G."/>
            <person name="Widhalm J.R."/>
            <person name="Wisecaver J.H."/>
        </authorList>
    </citation>
    <scope>NUCLEOTIDE SEQUENCE</scope>
    <source>
        <strain evidence="1">ECLA1</strain>
    </source>
</reference>
<protein>
    <submittedName>
        <fullName evidence="1">Uncharacterized protein</fullName>
    </submittedName>
</protein>
<evidence type="ECO:0000313" key="2">
    <source>
        <dbReference type="Proteomes" id="UP001283361"/>
    </source>
</evidence>
<dbReference type="Proteomes" id="UP001283361">
    <property type="component" value="Unassembled WGS sequence"/>
</dbReference>
<keyword evidence="2" id="KW-1185">Reference proteome</keyword>
<dbReference type="AlphaFoldDB" id="A0AAE0YN05"/>
<proteinExistence type="predicted"/>
<name>A0AAE0YN05_9GAST</name>
<organism evidence="1 2">
    <name type="scientific">Elysia crispata</name>
    <name type="common">lettuce slug</name>
    <dbReference type="NCBI Taxonomy" id="231223"/>
    <lineage>
        <taxon>Eukaryota</taxon>
        <taxon>Metazoa</taxon>
        <taxon>Spiralia</taxon>
        <taxon>Lophotrochozoa</taxon>
        <taxon>Mollusca</taxon>
        <taxon>Gastropoda</taxon>
        <taxon>Heterobranchia</taxon>
        <taxon>Euthyneura</taxon>
        <taxon>Panpulmonata</taxon>
        <taxon>Sacoglossa</taxon>
        <taxon>Placobranchoidea</taxon>
        <taxon>Plakobranchidae</taxon>
        <taxon>Elysia</taxon>
    </lineage>
</organism>
<gene>
    <name evidence="1" type="ORF">RRG08_009040</name>
</gene>
<accession>A0AAE0YN05</accession>
<sequence length="186" mass="20101">MFQSQFGLNRVSTDSDNKEIALKTDTPTKIAVSHAFVKLPPQTLLPILLAGCESQSEVAKNLFDNKLSSSSYQDSDGDDAYYSITCNCSSLVCDSDDATGRQLRRCASLFFQETCGPPHSVQLWRRLNLCGSPKPSLAQQIQTPTTMELSAKSGYMPHCSSEIPVVLHIQSSYGGASLCVGAQSAL</sequence>